<dbReference type="AlphaFoldDB" id="A0A9Q1CET1"/>
<keyword evidence="2" id="KW-1185">Reference proteome</keyword>
<protein>
    <submittedName>
        <fullName evidence="1">Uncharacterized protein</fullName>
    </submittedName>
</protein>
<reference evidence="1" key="1">
    <citation type="submission" date="2021-10" db="EMBL/GenBank/DDBJ databases">
        <title>Tropical sea cucumber genome reveals ecological adaptation and Cuvierian tubules defense mechanism.</title>
        <authorList>
            <person name="Chen T."/>
        </authorList>
    </citation>
    <scope>NUCLEOTIDE SEQUENCE</scope>
    <source>
        <strain evidence="1">Nanhai2018</strain>
        <tissue evidence="1">Muscle</tissue>
    </source>
</reference>
<evidence type="ECO:0000313" key="2">
    <source>
        <dbReference type="Proteomes" id="UP001152320"/>
    </source>
</evidence>
<organism evidence="1 2">
    <name type="scientific">Holothuria leucospilota</name>
    <name type="common">Black long sea cucumber</name>
    <name type="synonym">Mertensiothuria leucospilota</name>
    <dbReference type="NCBI Taxonomy" id="206669"/>
    <lineage>
        <taxon>Eukaryota</taxon>
        <taxon>Metazoa</taxon>
        <taxon>Echinodermata</taxon>
        <taxon>Eleutherozoa</taxon>
        <taxon>Echinozoa</taxon>
        <taxon>Holothuroidea</taxon>
        <taxon>Aspidochirotacea</taxon>
        <taxon>Aspidochirotida</taxon>
        <taxon>Holothuriidae</taxon>
        <taxon>Holothuria</taxon>
    </lineage>
</organism>
<sequence>MSSIPDHPRATTAFSTSPFINHRPLTVFAAAPQRTGGKPTNPLKAILAGKQVLQRGLRCKLAVHHSMCSLAYIPSKDQSCSILSNVTSQSNRPMTRMSVLLHCCCYPTFCLGQNEEGKEWAVLKEGG</sequence>
<name>A0A9Q1CET1_HOLLE</name>
<comment type="caution">
    <text evidence="1">The sequence shown here is derived from an EMBL/GenBank/DDBJ whole genome shotgun (WGS) entry which is preliminary data.</text>
</comment>
<gene>
    <name evidence="1" type="ORF">HOLleu_11055</name>
</gene>
<dbReference type="EMBL" id="JAIZAY010000004">
    <property type="protein sequence ID" value="KAJ8043792.1"/>
    <property type="molecule type" value="Genomic_DNA"/>
</dbReference>
<dbReference type="Proteomes" id="UP001152320">
    <property type="component" value="Chromosome 4"/>
</dbReference>
<evidence type="ECO:0000313" key="1">
    <source>
        <dbReference type="EMBL" id="KAJ8043792.1"/>
    </source>
</evidence>
<proteinExistence type="predicted"/>
<accession>A0A9Q1CET1</accession>